<dbReference type="CDD" id="cd16917">
    <property type="entry name" value="HATPase_UhpB-NarQ-NarX-like"/>
    <property type="match status" value="1"/>
</dbReference>
<evidence type="ECO:0000256" key="5">
    <source>
        <dbReference type="ARBA" id="ARBA00022741"/>
    </source>
</evidence>
<organism evidence="15 16">
    <name type="scientific">Prauserella muralis</name>
    <dbReference type="NCBI Taxonomy" id="588067"/>
    <lineage>
        <taxon>Bacteria</taxon>
        <taxon>Bacillati</taxon>
        <taxon>Actinomycetota</taxon>
        <taxon>Actinomycetes</taxon>
        <taxon>Pseudonocardiales</taxon>
        <taxon>Pseudonocardiaceae</taxon>
        <taxon>Prauserella</taxon>
    </lineage>
</organism>
<dbReference type="InterPro" id="IPR036890">
    <property type="entry name" value="HATPase_C_sf"/>
</dbReference>
<dbReference type="SUPFAM" id="SSF55874">
    <property type="entry name" value="ATPase domain of HSP90 chaperone/DNA topoisomerase II/histidine kinase"/>
    <property type="match status" value="1"/>
</dbReference>
<sequence>MGLASGCLRLVRGHPFALDVVVALAWFVVAMTLPVVFKEPRHDPPSGLGYLLGALACVTLMERRRWPAAVLGLTSALGLAITAVDGVGAPFASAAAVAAFTVVSLDDRPGAGIACAAVALGLGFGGRLFGDGGWLESFNIALGVGFAGAIGHAVRTRRQRLAEMEERARRAEHTREEEARRRVAEERLRIARELHDVVGHHIALINVQATVATHVLDDRPDEARKALDHVRHASRTVLDEISVLLGMLRQSGEQAPTEPVPSLARLDSLVTSFTSAGMAVEHTPFERADELPTAVDLAAYRVVQESLTNAYKHANGARATVELARQPSALRVEVRNDSPSPPPGNGSAPHGTGRGIAGMRERVGSVGGSLEAGPLPDGGFRVCAVLPVPERERSRDQGGAGGRPGADPRGVSCSGRLRTGPVGGG</sequence>
<evidence type="ECO:0000256" key="10">
    <source>
        <dbReference type="SAM" id="MobiDB-lite"/>
    </source>
</evidence>
<feature type="coiled-coil region" evidence="9">
    <location>
        <begin position="154"/>
        <end position="181"/>
    </location>
</feature>
<evidence type="ECO:0000256" key="3">
    <source>
        <dbReference type="ARBA" id="ARBA00022553"/>
    </source>
</evidence>
<dbReference type="InterPro" id="IPR036259">
    <property type="entry name" value="MFS_trans_sf"/>
</dbReference>
<dbReference type="Pfam" id="PF23539">
    <property type="entry name" value="DUF7134"/>
    <property type="match status" value="1"/>
</dbReference>
<evidence type="ECO:0000256" key="9">
    <source>
        <dbReference type="SAM" id="Coils"/>
    </source>
</evidence>
<evidence type="ECO:0000313" key="16">
    <source>
        <dbReference type="Proteomes" id="UP000249915"/>
    </source>
</evidence>
<dbReference type="Gene3D" id="1.20.5.1930">
    <property type="match status" value="1"/>
</dbReference>
<feature type="transmembrane region" description="Helical" evidence="11">
    <location>
        <begin position="135"/>
        <end position="154"/>
    </location>
</feature>
<feature type="domain" description="DUF7134" evidence="14">
    <location>
        <begin position="10"/>
        <end position="158"/>
    </location>
</feature>
<keyword evidence="9" id="KW-0175">Coiled coil</keyword>
<feature type="domain" description="Signal transduction histidine kinase subgroup 3 dimerisation and phosphoacceptor" evidence="13">
    <location>
        <begin position="186"/>
        <end position="251"/>
    </location>
</feature>
<dbReference type="Pfam" id="PF07730">
    <property type="entry name" value="HisKA_3"/>
    <property type="match status" value="1"/>
</dbReference>
<dbReference type="GO" id="GO:0005524">
    <property type="term" value="F:ATP binding"/>
    <property type="evidence" value="ECO:0007669"/>
    <property type="project" value="UniProtKB-KW"/>
</dbReference>
<dbReference type="GO" id="GO:0046983">
    <property type="term" value="F:protein dimerization activity"/>
    <property type="evidence" value="ECO:0007669"/>
    <property type="project" value="InterPro"/>
</dbReference>
<dbReference type="PANTHER" id="PTHR24421">
    <property type="entry name" value="NITRATE/NITRITE SENSOR PROTEIN NARX-RELATED"/>
    <property type="match status" value="1"/>
</dbReference>
<keyword evidence="7" id="KW-0067">ATP-binding</keyword>
<dbReference type="SUPFAM" id="SSF103473">
    <property type="entry name" value="MFS general substrate transporter"/>
    <property type="match status" value="1"/>
</dbReference>
<evidence type="ECO:0000313" key="15">
    <source>
        <dbReference type="EMBL" id="PXY19747.1"/>
    </source>
</evidence>
<dbReference type="PANTHER" id="PTHR24421:SF10">
    <property type="entry name" value="NITRATE_NITRITE SENSOR PROTEIN NARQ"/>
    <property type="match status" value="1"/>
</dbReference>
<name>A0A2V4AW05_9PSEU</name>
<keyword evidence="11" id="KW-0812">Transmembrane</keyword>
<keyword evidence="4" id="KW-0808">Transferase</keyword>
<dbReference type="EMBL" id="MASW01000007">
    <property type="protein sequence ID" value="PXY19747.1"/>
    <property type="molecule type" value="Genomic_DNA"/>
</dbReference>
<dbReference type="Pfam" id="PF02518">
    <property type="entry name" value="HATPase_c"/>
    <property type="match status" value="1"/>
</dbReference>
<dbReference type="InterPro" id="IPR003594">
    <property type="entry name" value="HATPase_dom"/>
</dbReference>
<evidence type="ECO:0000259" key="13">
    <source>
        <dbReference type="Pfam" id="PF07730"/>
    </source>
</evidence>
<dbReference type="EC" id="2.7.13.3" evidence="2"/>
<keyword evidence="5" id="KW-0547">Nucleotide-binding</keyword>
<comment type="catalytic activity">
    <reaction evidence="1">
        <text>ATP + protein L-histidine = ADP + protein N-phospho-L-histidine.</text>
        <dbReference type="EC" id="2.7.13.3"/>
    </reaction>
</comment>
<evidence type="ECO:0000256" key="6">
    <source>
        <dbReference type="ARBA" id="ARBA00022777"/>
    </source>
</evidence>
<accession>A0A2V4AW05</accession>
<evidence type="ECO:0000256" key="2">
    <source>
        <dbReference type="ARBA" id="ARBA00012438"/>
    </source>
</evidence>
<dbReference type="GO" id="GO:0016020">
    <property type="term" value="C:membrane"/>
    <property type="evidence" value="ECO:0007669"/>
    <property type="project" value="InterPro"/>
</dbReference>
<keyword evidence="16" id="KW-1185">Reference proteome</keyword>
<dbReference type="OrthoDB" id="227596at2"/>
<dbReference type="InterPro" id="IPR055558">
    <property type="entry name" value="DUF7134"/>
</dbReference>
<protein>
    <recommendedName>
        <fullName evidence="2">histidine kinase</fullName>
        <ecNumber evidence="2">2.7.13.3</ecNumber>
    </recommendedName>
</protein>
<dbReference type="InterPro" id="IPR050482">
    <property type="entry name" value="Sensor_HK_TwoCompSys"/>
</dbReference>
<dbReference type="Gene3D" id="3.30.565.10">
    <property type="entry name" value="Histidine kinase-like ATPase, C-terminal domain"/>
    <property type="match status" value="1"/>
</dbReference>
<dbReference type="GO" id="GO:0000155">
    <property type="term" value="F:phosphorelay sensor kinase activity"/>
    <property type="evidence" value="ECO:0007669"/>
    <property type="project" value="InterPro"/>
</dbReference>
<proteinExistence type="predicted"/>
<dbReference type="Proteomes" id="UP000249915">
    <property type="component" value="Unassembled WGS sequence"/>
</dbReference>
<gene>
    <name evidence="15" type="ORF">BAY60_32830</name>
</gene>
<reference evidence="15 16" key="1">
    <citation type="submission" date="2016-07" db="EMBL/GenBank/DDBJ databases">
        <title>Draft genome sequence of Prauserella muralis DSM 45305, isolated from a mould-covered wall in an indoor environment.</title>
        <authorList>
            <person name="Ruckert C."/>
            <person name="Albersmeier A."/>
            <person name="Jiang C.-L."/>
            <person name="Jiang Y."/>
            <person name="Kalinowski J."/>
            <person name="Schneider O."/>
            <person name="Winkler A."/>
            <person name="Zotchev S.B."/>
        </authorList>
    </citation>
    <scope>NUCLEOTIDE SEQUENCE [LARGE SCALE GENOMIC DNA]</scope>
    <source>
        <strain evidence="15 16">DSM 45305</strain>
    </source>
</reference>
<evidence type="ECO:0000256" key="1">
    <source>
        <dbReference type="ARBA" id="ARBA00000085"/>
    </source>
</evidence>
<evidence type="ECO:0000259" key="14">
    <source>
        <dbReference type="Pfam" id="PF23539"/>
    </source>
</evidence>
<keyword evidence="11" id="KW-1133">Transmembrane helix</keyword>
<evidence type="ECO:0000259" key="12">
    <source>
        <dbReference type="Pfam" id="PF02518"/>
    </source>
</evidence>
<feature type="transmembrane region" description="Helical" evidence="11">
    <location>
        <begin position="110"/>
        <end position="129"/>
    </location>
</feature>
<keyword evidence="8" id="KW-0902">Two-component regulatory system</keyword>
<feature type="domain" description="Histidine kinase/HSP90-like ATPase" evidence="12">
    <location>
        <begin position="298"/>
        <end position="389"/>
    </location>
</feature>
<evidence type="ECO:0000256" key="8">
    <source>
        <dbReference type="ARBA" id="ARBA00023012"/>
    </source>
</evidence>
<dbReference type="InterPro" id="IPR011712">
    <property type="entry name" value="Sig_transdc_His_kin_sub3_dim/P"/>
</dbReference>
<keyword evidence="3" id="KW-0597">Phosphoprotein</keyword>
<keyword evidence="6" id="KW-0418">Kinase</keyword>
<evidence type="ECO:0000256" key="11">
    <source>
        <dbReference type="SAM" id="Phobius"/>
    </source>
</evidence>
<evidence type="ECO:0000256" key="4">
    <source>
        <dbReference type="ARBA" id="ARBA00022679"/>
    </source>
</evidence>
<dbReference type="RefSeq" id="WP_146771128.1">
    <property type="nucleotide sequence ID" value="NZ_MASW01000007.1"/>
</dbReference>
<evidence type="ECO:0000256" key="7">
    <source>
        <dbReference type="ARBA" id="ARBA00022840"/>
    </source>
</evidence>
<feature type="transmembrane region" description="Helical" evidence="11">
    <location>
        <begin position="16"/>
        <end position="36"/>
    </location>
</feature>
<feature type="region of interest" description="Disordered" evidence="10">
    <location>
        <begin position="378"/>
        <end position="425"/>
    </location>
</feature>
<keyword evidence="11" id="KW-0472">Membrane</keyword>
<feature type="region of interest" description="Disordered" evidence="10">
    <location>
        <begin position="332"/>
        <end position="358"/>
    </location>
</feature>
<dbReference type="AlphaFoldDB" id="A0A2V4AW05"/>
<comment type="caution">
    <text evidence="15">The sequence shown here is derived from an EMBL/GenBank/DDBJ whole genome shotgun (WGS) entry which is preliminary data.</text>
</comment>